<keyword evidence="2" id="KW-1185">Reference proteome</keyword>
<name>A0ABS4XQX6_GLUPR</name>
<reference evidence="1 2" key="1">
    <citation type="submission" date="2021-03" db="EMBL/GenBank/DDBJ databases">
        <title>Sequencing the genomes of 1000 actinobacteria strains.</title>
        <authorList>
            <person name="Klenk H.-P."/>
        </authorList>
    </citation>
    <scope>NUCLEOTIDE SEQUENCE [LARGE SCALE GENOMIC DNA]</scope>
    <source>
        <strain evidence="1 2">DSM 20168</strain>
    </source>
</reference>
<sequence length="95" mass="10369">MARLLVEQESGGEYSAPIEEWDTANKIAAMTYDRMGELIKAVLSTIQVQKGKSPPKYPAKPFPGPRTAVEDARKALARETGQMLINWATPHAADG</sequence>
<dbReference type="RefSeq" id="WP_188947676.1">
    <property type="nucleotide sequence ID" value="NZ_BMPH01000003.1"/>
</dbReference>
<accession>A0ABS4XQX6</accession>
<evidence type="ECO:0000313" key="1">
    <source>
        <dbReference type="EMBL" id="MBP2398911.1"/>
    </source>
</evidence>
<dbReference type="Proteomes" id="UP001195422">
    <property type="component" value="Unassembled WGS sequence"/>
</dbReference>
<evidence type="ECO:0000313" key="2">
    <source>
        <dbReference type="Proteomes" id="UP001195422"/>
    </source>
</evidence>
<proteinExistence type="predicted"/>
<dbReference type="EMBL" id="JAGIOJ010000001">
    <property type="protein sequence ID" value="MBP2398911.1"/>
    <property type="molecule type" value="Genomic_DNA"/>
</dbReference>
<gene>
    <name evidence="1" type="ORF">JOF39_001992</name>
</gene>
<comment type="caution">
    <text evidence="1">The sequence shown here is derived from an EMBL/GenBank/DDBJ whole genome shotgun (WGS) entry which is preliminary data.</text>
</comment>
<protein>
    <submittedName>
        <fullName evidence="1">Uncharacterized protein</fullName>
    </submittedName>
</protein>
<organism evidence="1 2">
    <name type="scientific">Glutamicibacter protophormiae</name>
    <name type="common">Brevibacterium protophormiae</name>
    <dbReference type="NCBI Taxonomy" id="37930"/>
    <lineage>
        <taxon>Bacteria</taxon>
        <taxon>Bacillati</taxon>
        <taxon>Actinomycetota</taxon>
        <taxon>Actinomycetes</taxon>
        <taxon>Micrococcales</taxon>
        <taxon>Micrococcaceae</taxon>
        <taxon>Glutamicibacter</taxon>
    </lineage>
</organism>